<evidence type="ECO:0000313" key="1">
    <source>
        <dbReference type="EMBL" id="KKL04266.1"/>
    </source>
</evidence>
<reference evidence="1" key="1">
    <citation type="journal article" date="2015" name="Nature">
        <title>Complex archaea that bridge the gap between prokaryotes and eukaryotes.</title>
        <authorList>
            <person name="Spang A."/>
            <person name="Saw J.H."/>
            <person name="Jorgensen S.L."/>
            <person name="Zaremba-Niedzwiedzka K."/>
            <person name="Martijn J."/>
            <person name="Lind A.E."/>
            <person name="van Eijk R."/>
            <person name="Schleper C."/>
            <person name="Guy L."/>
            <person name="Ettema T.J."/>
        </authorList>
    </citation>
    <scope>NUCLEOTIDE SEQUENCE</scope>
</reference>
<protein>
    <recommendedName>
        <fullName evidence="2">50S ribosomal protein L29</fullName>
    </recommendedName>
</protein>
<dbReference type="AlphaFoldDB" id="A0A0F9CF28"/>
<dbReference type="EMBL" id="LAZR01044596">
    <property type="protein sequence ID" value="KKL04266.1"/>
    <property type="molecule type" value="Genomic_DNA"/>
</dbReference>
<proteinExistence type="predicted"/>
<gene>
    <name evidence="1" type="ORF">LCGC14_2617790</name>
</gene>
<accession>A0A0F9CF28</accession>
<evidence type="ECO:0008006" key="2">
    <source>
        <dbReference type="Google" id="ProtNLM"/>
    </source>
</evidence>
<sequence>MIIRRVKLSLNEKKRLRARVLQLGDTIKILSSTTNFLFLKNTSLNREVNNLKDKLKKAGIK</sequence>
<name>A0A0F9CF28_9ZZZZ</name>
<organism evidence="1">
    <name type="scientific">marine sediment metagenome</name>
    <dbReference type="NCBI Taxonomy" id="412755"/>
    <lineage>
        <taxon>unclassified sequences</taxon>
        <taxon>metagenomes</taxon>
        <taxon>ecological metagenomes</taxon>
    </lineage>
</organism>
<comment type="caution">
    <text evidence="1">The sequence shown here is derived from an EMBL/GenBank/DDBJ whole genome shotgun (WGS) entry which is preliminary data.</text>
</comment>